<organism evidence="2 3">
    <name type="scientific">Vitis vinifera</name>
    <name type="common">Grape</name>
    <dbReference type="NCBI Taxonomy" id="29760"/>
    <lineage>
        <taxon>Eukaryota</taxon>
        <taxon>Viridiplantae</taxon>
        <taxon>Streptophyta</taxon>
        <taxon>Embryophyta</taxon>
        <taxon>Tracheophyta</taxon>
        <taxon>Spermatophyta</taxon>
        <taxon>Magnoliopsida</taxon>
        <taxon>eudicotyledons</taxon>
        <taxon>Gunneridae</taxon>
        <taxon>Pentapetalae</taxon>
        <taxon>rosids</taxon>
        <taxon>Vitales</taxon>
        <taxon>Vitaceae</taxon>
        <taxon>Viteae</taxon>
        <taxon>Vitis</taxon>
    </lineage>
</organism>
<proteinExistence type="predicted"/>
<reference evidence="2 3" key="1">
    <citation type="journal article" date="2018" name="PLoS Genet.">
        <title>Population sequencing reveals clonal diversity and ancestral inbreeding in the grapevine cultivar Chardonnay.</title>
        <authorList>
            <person name="Roach M.J."/>
            <person name="Johnson D.L."/>
            <person name="Bohlmann J."/>
            <person name="van Vuuren H.J."/>
            <person name="Jones S.J."/>
            <person name="Pretorius I.S."/>
            <person name="Schmidt S.A."/>
            <person name="Borneman A.R."/>
        </authorList>
    </citation>
    <scope>NUCLEOTIDE SEQUENCE [LARGE SCALE GENOMIC DNA]</scope>
    <source>
        <strain evidence="3">cv. Chardonnay</strain>
        <tissue evidence="2">Leaf</tissue>
    </source>
</reference>
<comment type="caution">
    <text evidence="2">The sequence shown here is derived from an EMBL/GenBank/DDBJ whole genome shotgun (WGS) entry which is preliminary data.</text>
</comment>
<dbReference type="EMBL" id="QGNW01000049">
    <property type="protein sequence ID" value="RVX06965.1"/>
    <property type="molecule type" value="Genomic_DNA"/>
</dbReference>
<feature type="region of interest" description="Disordered" evidence="1">
    <location>
        <begin position="129"/>
        <end position="161"/>
    </location>
</feature>
<name>A0A438JDC5_VITVI</name>
<evidence type="ECO:0000313" key="3">
    <source>
        <dbReference type="Proteomes" id="UP000288805"/>
    </source>
</evidence>
<feature type="compositionally biased region" description="Low complexity" evidence="1">
    <location>
        <begin position="148"/>
        <end position="161"/>
    </location>
</feature>
<evidence type="ECO:0000256" key="1">
    <source>
        <dbReference type="SAM" id="MobiDB-lite"/>
    </source>
</evidence>
<feature type="region of interest" description="Disordered" evidence="1">
    <location>
        <begin position="1"/>
        <end position="83"/>
    </location>
</feature>
<dbReference type="Proteomes" id="UP000288805">
    <property type="component" value="Unassembled WGS sequence"/>
</dbReference>
<feature type="compositionally biased region" description="Basic and acidic residues" evidence="1">
    <location>
        <begin position="1"/>
        <end position="12"/>
    </location>
</feature>
<gene>
    <name evidence="2" type="ORF">CK203_014933</name>
</gene>
<evidence type="ECO:0000313" key="2">
    <source>
        <dbReference type="EMBL" id="RVX06965.1"/>
    </source>
</evidence>
<protein>
    <submittedName>
        <fullName evidence="2">Uncharacterized protein</fullName>
    </submittedName>
</protein>
<sequence length="425" mass="47377">MGSDFGGERKSETTAVRGAINGEKVRDVPGEEEKQHPSLGDGGGALSEVGRNGKKAKNRGKKWRCRLGEDCRGARSPRRRRTSLERCRKWPEYASRAPTRRRVRCSRRPKIARGRRVAPLLVLVSSQKWRSPPGAPSGMVRCRKNRSPESSPESSPEISPENFAGGNSPCFLYDYVMHGADAFLVFWKLLIPAVAIYGAIHQPATQTHCYAESLGRGLLLASMGGGGLACTRESRIVISFGCGRPSRVVETSVVAEPLTMWAMVEGWKGFKSFSQDFKEKEVRRNEDYKLDWLDAKKGKFLVNSYSFINFMGKALDVGLVAKKRMASRELMFSFRVGDALVGEETLLGQHGSFVGILYLWEIIEVRILLCTFTTKEAANKAIKEKSGFMHKFSELQLLKLVHLEGMRPSCSSEESKENSWVVAAF</sequence>
<feature type="compositionally biased region" description="Basic and acidic residues" evidence="1">
    <location>
        <begin position="23"/>
        <end position="36"/>
    </location>
</feature>
<accession>A0A438JDC5</accession>
<feature type="compositionally biased region" description="Basic residues" evidence="1">
    <location>
        <begin position="52"/>
        <end position="65"/>
    </location>
</feature>
<dbReference type="AlphaFoldDB" id="A0A438JDC5"/>